<name>A0A1M6T3X3_PARC5</name>
<keyword evidence="1" id="KW-0732">Signal</keyword>
<reference evidence="2 3" key="1">
    <citation type="submission" date="2016-11" db="EMBL/GenBank/DDBJ databases">
        <authorList>
            <person name="Jaros S."/>
            <person name="Januszkiewicz K."/>
            <person name="Wedrychowicz H."/>
        </authorList>
    </citation>
    <scope>NUCLEOTIDE SEQUENCE [LARGE SCALE GENOMIC DNA]</scope>
    <source>
        <strain evidence="2 3">DSM 15212</strain>
    </source>
</reference>
<evidence type="ECO:0000313" key="3">
    <source>
        <dbReference type="Proteomes" id="UP000184465"/>
    </source>
</evidence>
<evidence type="ECO:0000313" key="2">
    <source>
        <dbReference type="EMBL" id="SHK51614.1"/>
    </source>
</evidence>
<feature type="signal peptide" evidence="1">
    <location>
        <begin position="1"/>
        <end position="21"/>
    </location>
</feature>
<dbReference type="RefSeq" id="WP_073153141.1">
    <property type="nucleotide sequence ID" value="NZ_FRAG01000078.1"/>
</dbReference>
<sequence>MNKKQVLVLSLSALISLGGFANGGIALAEEAKSQDLEVVECVFNNLSFEDFIKGMPAKNIPKDDMKKLESLYEQSIKLEKDNKLDKADKKWDEFYKILDKYFDENAIMINLEDLSF</sequence>
<dbReference type="EMBL" id="FRAG01000078">
    <property type="protein sequence ID" value="SHK51614.1"/>
    <property type="molecule type" value="Genomic_DNA"/>
</dbReference>
<dbReference type="OrthoDB" id="2728675at2"/>
<protein>
    <submittedName>
        <fullName evidence="2">Uncharacterized protein</fullName>
    </submittedName>
</protein>
<feature type="chain" id="PRO_5039575238" evidence="1">
    <location>
        <begin position="22"/>
        <end position="116"/>
    </location>
</feature>
<accession>A0A1M6T3X3</accession>
<organism evidence="2 3">
    <name type="scientific">Paramaledivibacter caminithermalis (strain DSM 15212 / CIP 107654 / DViRD3)</name>
    <name type="common">Clostridium caminithermale</name>
    <dbReference type="NCBI Taxonomy" id="1121301"/>
    <lineage>
        <taxon>Bacteria</taxon>
        <taxon>Bacillati</taxon>
        <taxon>Bacillota</taxon>
        <taxon>Clostridia</taxon>
        <taxon>Peptostreptococcales</taxon>
        <taxon>Caminicellaceae</taxon>
        <taxon>Paramaledivibacter</taxon>
    </lineage>
</organism>
<dbReference type="AlphaFoldDB" id="A0A1M6T3X3"/>
<dbReference type="STRING" id="1121301.SAMN02745912_03550"/>
<proteinExistence type="predicted"/>
<evidence type="ECO:0000256" key="1">
    <source>
        <dbReference type="SAM" id="SignalP"/>
    </source>
</evidence>
<keyword evidence="3" id="KW-1185">Reference proteome</keyword>
<gene>
    <name evidence="2" type="ORF">SAMN02745912_03550</name>
</gene>
<dbReference type="Proteomes" id="UP000184465">
    <property type="component" value="Unassembled WGS sequence"/>
</dbReference>